<dbReference type="Pfam" id="PF07859">
    <property type="entry name" value="Abhydrolase_3"/>
    <property type="match status" value="1"/>
</dbReference>
<dbReference type="InterPro" id="IPR029058">
    <property type="entry name" value="AB_hydrolase_fold"/>
</dbReference>
<comment type="caution">
    <text evidence="3">The sequence shown here is derived from an EMBL/GenBank/DDBJ whole genome shotgun (WGS) entry which is preliminary data.</text>
</comment>
<feature type="domain" description="Alpha/beta hydrolase fold-3" evidence="2">
    <location>
        <begin position="90"/>
        <end position="294"/>
    </location>
</feature>
<reference evidence="3 4" key="1">
    <citation type="submission" date="2023-07" db="EMBL/GenBank/DDBJ databases">
        <title>Genomic Encyclopedia of Type Strains, Phase IV (KMG-IV): sequencing the most valuable type-strain genomes for metagenomic binning, comparative biology and taxonomic classification.</title>
        <authorList>
            <person name="Goeker M."/>
        </authorList>
    </citation>
    <scope>NUCLEOTIDE SEQUENCE [LARGE SCALE GENOMIC DNA]</scope>
    <source>
        <strain evidence="3 4">DSM 19619</strain>
    </source>
</reference>
<evidence type="ECO:0000313" key="4">
    <source>
        <dbReference type="Proteomes" id="UP001242480"/>
    </source>
</evidence>
<name>A0ABU0JDK5_9HYPH</name>
<evidence type="ECO:0000256" key="1">
    <source>
        <dbReference type="ARBA" id="ARBA00022801"/>
    </source>
</evidence>
<dbReference type="SUPFAM" id="SSF53474">
    <property type="entry name" value="alpha/beta-Hydrolases"/>
    <property type="match status" value="1"/>
</dbReference>
<organism evidence="3 4">
    <name type="scientific">Labrys wisconsinensis</name>
    <dbReference type="NCBI Taxonomy" id="425677"/>
    <lineage>
        <taxon>Bacteria</taxon>
        <taxon>Pseudomonadati</taxon>
        <taxon>Pseudomonadota</taxon>
        <taxon>Alphaproteobacteria</taxon>
        <taxon>Hyphomicrobiales</taxon>
        <taxon>Xanthobacteraceae</taxon>
        <taxon>Labrys</taxon>
    </lineage>
</organism>
<dbReference type="EMBL" id="JAUSVX010000012">
    <property type="protein sequence ID" value="MDQ0472361.1"/>
    <property type="molecule type" value="Genomic_DNA"/>
</dbReference>
<dbReference type="InterPro" id="IPR013094">
    <property type="entry name" value="AB_hydrolase_3"/>
</dbReference>
<gene>
    <name evidence="3" type="ORF">QO011_005390</name>
</gene>
<dbReference type="Proteomes" id="UP001242480">
    <property type="component" value="Unassembled WGS sequence"/>
</dbReference>
<dbReference type="RefSeq" id="WP_307279093.1">
    <property type="nucleotide sequence ID" value="NZ_JAUSVX010000012.1"/>
</dbReference>
<accession>A0ABU0JDK5</accession>
<sequence length="315" mass="33783">MPSIDPAVFSPAAVAPETEALNRSIVAKLEAAPDQWAFPADEIREARRQGKGAFPLAPKSPRAVTETIAGPGGPLALRILAPPAPSGVYLHIHGGGWMLGQADFQDPMLERLGEACGLACVSVDYRLAPEHPYPAGPEDCEAAALWLVREGKARFGTERFFIGGESAGANLSAVTMLRLRDRHGLVPFRGANLIAGCYDLAMTPGARRWGRRRLILDTRDIALFVKAYLAHRENPSDPGISPLHADLAGLPPALFSVGTRDPLLDDSLFMAARWEAAGNRADLKVWPGGVHVFQGFDFPLAHQAFAAETAFLNGL</sequence>
<evidence type="ECO:0000259" key="2">
    <source>
        <dbReference type="Pfam" id="PF07859"/>
    </source>
</evidence>
<dbReference type="Gene3D" id="3.40.50.1820">
    <property type="entry name" value="alpha/beta hydrolase"/>
    <property type="match status" value="1"/>
</dbReference>
<dbReference type="InterPro" id="IPR050300">
    <property type="entry name" value="GDXG_lipolytic_enzyme"/>
</dbReference>
<dbReference type="PANTHER" id="PTHR48081">
    <property type="entry name" value="AB HYDROLASE SUPERFAMILY PROTEIN C4A8.06C"/>
    <property type="match status" value="1"/>
</dbReference>
<keyword evidence="1" id="KW-0378">Hydrolase</keyword>
<evidence type="ECO:0000313" key="3">
    <source>
        <dbReference type="EMBL" id="MDQ0472361.1"/>
    </source>
</evidence>
<proteinExistence type="predicted"/>
<dbReference type="PANTHER" id="PTHR48081:SF8">
    <property type="entry name" value="ALPHA_BETA HYDROLASE FOLD-3 DOMAIN-CONTAINING PROTEIN-RELATED"/>
    <property type="match status" value="1"/>
</dbReference>
<protein>
    <submittedName>
        <fullName evidence="3">Acetyl esterase/lipase</fullName>
    </submittedName>
</protein>
<keyword evidence="4" id="KW-1185">Reference proteome</keyword>